<keyword evidence="2" id="KW-1185">Reference proteome</keyword>
<accession>A0A8J8NTX5</accession>
<reference evidence="1" key="1">
    <citation type="submission" date="2019-06" db="EMBL/GenBank/DDBJ databases">
        <authorList>
            <person name="Zheng W."/>
        </authorList>
    </citation>
    <scope>NUCLEOTIDE SEQUENCE</scope>
    <source>
        <strain evidence="1">QDHG01</strain>
    </source>
</reference>
<name>A0A8J8NTX5_HALGN</name>
<protein>
    <submittedName>
        <fullName evidence="1">Uncharacterized protein</fullName>
    </submittedName>
</protein>
<proteinExistence type="predicted"/>
<gene>
    <name evidence="1" type="ORF">FGO68_gene12339</name>
</gene>
<dbReference type="AlphaFoldDB" id="A0A8J8NTX5"/>
<comment type="caution">
    <text evidence="1">The sequence shown here is derived from an EMBL/GenBank/DDBJ whole genome shotgun (WGS) entry which is preliminary data.</text>
</comment>
<evidence type="ECO:0000313" key="2">
    <source>
        <dbReference type="Proteomes" id="UP000785679"/>
    </source>
</evidence>
<sequence length="71" mass="8474">MINRIHTTYFECLLDFRRGSDLELEYLADVVPLSFFSKSQKLSSYCYRFRPANLFFVLKGMLQDVCVYLNF</sequence>
<dbReference type="Proteomes" id="UP000785679">
    <property type="component" value="Unassembled WGS sequence"/>
</dbReference>
<dbReference type="EMBL" id="RRYP01006004">
    <property type="protein sequence ID" value="TNV81567.1"/>
    <property type="molecule type" value="Genomic_DNA"/>
</dbReference>
<evidence type="ECO:0000313" key="1">
    <source>
        <dbReference type="EMBL" id="TNV81567.1"/>
    </source>
</evidence>
<organism evidence="1 2">
    <name type="scientific">Halteria grandinella</name>
    <dbReference type="NCBI Taxonomy" id="5974"/>
    <lineage>
        <taxon>Eukaryota</taxon>
        <taxon>Sar</taxon>
        <taxon>Alveolata</taxon>
        <taxon>Ciliophora</taxon>
        <taxon>Intramacronucleata</taxon>
        <taxon>Spirotrichea</taxon>
        <taxon>Stichotrichia</taxon>
        <taxon>Sporadotrichida</taxon>
        <taxon>Halteriidae</taxon>
        <taxon>Halteria</taxon>
    </lineage>
</organism>